<evidence type="ECO:0000313" key="2">
    <source>
        <dbReference type="Proteomes" id="UP000661649"/>
    </source>
</evidence>
<accession>A0ABR7P6M2</accession>
<organism evidence="1 2">
    <name type="scientific">Blautia stercoris</name>
    <dbReference type="NCBI Taxonomy" id="871664"/>
    <lineage>
        <taxon>Bacteria</taxon>
        <taxon>Bacillati</taxon>
        <taxon>Bacillota</taxon>
        <taxon>Clostridia</taxon>
        <taxon>Lachnospirales</taxon>
        <taxon>Lachnospiraceae</taxon>
        <taxon>Blautia</taxon>
    </lineage>
</organism>
<comment type="caution">
    <text evidence="1">The sequence shown here is derived from an EMBL/GenBank/DDBJ whole genome shotgun (WGS) entry which is preliminary data.</text>
</comment>
<sequence length="125" mass="14827">MKQLKTRMGTFEIDTYKVPKEYQCYGIETISRTNDTHWSVCTISQSVKVNDKVYSPVLYQSCMHPEQVTIYPLKVEQDGEKITFVTRYDKAEYNLKEKEIKAEFCMWYPKLKKKRCNPCQNCGRC</sequence>
<keyword evidence="2" id="KW-1185">Reference proteome</keyword>
<dbReference type="RefSeq" id="WP_022304169.1">
    <property type="nucleotide sequence ID" value="NZ_DAWEED010000066.1"/>
</dbReference>
<proteinExistence type="predicted"/>
<name>A0ABR7P6M2_9FIRM</name>
<dbReference type="EMBL" id="JACRTP010000001">
    <property type="protein sequence ID" value="MBC8627044.1"/>
    <property type="molecule type" value="Genomic_DNA"/>
</dbReference>
<dbReference type="Proteomes" id="UP000661649">
    <property type="component" value="Unassembled WGS sequence"/>
</dbReference>
<gene>
    <name evidence="1" type="ORF">H8712_00125</name>
</gene>
<reference evidence="1 2" key="1">
    <citation type="submission" date="2020-08" db="EMBL/GenBank/DDBJ databases">
        <title>Genome public.</title>
        <authorList>
            <person name="Liu C."/>
            <person name="Sun Q."/>
        </authorList>
    </citation>
    <scope>NUCLEOTIDE SEQUENCE [LARGE SCALE GENOMIC DNA]</scope>
    <source>
        <strain evidence="1 2">3_YM_SP_D4_24.mj</strain>
    </source>
</reference>
<protein>
    <submittedName>
        <fullName evidence="1">Uncharacterized protein</fullName>
    </submittedName>
</protein>
<evidence type="ECO:0000313" key="1">
    <source>
        <dbReference type="EMBL" id="MBC8627044.1"/>
    </source>
</evidence>